<protein>
    <submittedName>
        <fullName evidence="1">Uncharacterized protein</fullName>
    </submittedName>
</protein>
<organism evidence="1 2">
    <name type="scientific">Hyella patelloides LEGE 07179</name>
    <dbReference type="NCBI Taxonomy" id="945734"/>
    <lineage>
        <taxon>Bacteria</taxon>
        <taxon>Bacillati</taxon>
        <taxon>Cyanobacteriota</taxon>
        <taxon>Cyanophyceae</taxon>
        <taxon>Pleurocapsales</taxon>
        <taxon>Hyellaceae</taxon>
        <taxon>Hyella</taxon>
    </lineage>
</organism>
<gene>
    <name evidence="1" type="ORF">H1P_3680004</name>
</gene>
<evidence type="ECO:0000313" key="2">
    <source>
        <dbReference type="Proteomes" id="UP000320055"/>
    </source>
</evidence>
<name>A0A563VWD6_9CYAN</name>
<sequence length="41" mass="4806">MLNTFLRDVVNLKIKQSKFEKTTVFGSSQLDRDIQDSKFNI</sequence>
<dbReference type="Proteomes" id="UP000320055">
    <property type="component" value="Unassembled WGS sequence"/>
</dbReference>
<keyword evidence="2" id="KW-1185">Reference proteome</keyword>
<evidence type="ECO:0000313" key="1">
    <source>
        <dbReference type="EMBL" id="VEP15762.1"/>
    </source>
</evidence>
<proteinExistence type="predicted"/>
<dbReference type="EMBL" id="CAACVJ010000299">
    <property type="protein sequence ID" value="VEP15762.1"/>
    <property type="molecule type" value="Genomic_DNA"/>
</dbReference>
<dbReference type="AlphaFoldDB" id="A0A563VWD6"/>
<reference evidence="1 2" key="1">
    <citation type="submission" date="2019-01" db="EMBL/GenBank/DDBJ databases">
        <authorList>
            <person name="Brito A."/>
        </authorList>
    </citation>
    <scope>NUCLEOTIDE SEQUENCE [LARGE SCALE GENOMIC DNA]</scope>
    <source>
        <strain evidence="1">1</strain>
    </source>
</reference>
<accession>A0A563VWD6</accession>